<evidence type="ECO:0000256" key="9">
    <source>
        <dbReference type="RuleBase" id="RU004020"/>
    </source>
</evidence>
<dbReference type="GO" id="GO:0006357">
    <property type="term" value="P:regulation of transcription by RNA polymerase II"/>
    <property type="evidence" value="ECO:0007669"/>
    <property type="project" value="TreeGrafter"/>
</dbReference>
<gene>
    <name evidence="12" type="ORF">F3Y22_tig00110813pilonHSYRG00151</name>
</gene>
<dbReference type="Proteomes" id="UP000436088">
    <property type="component" value="Unassembled WGS sequence"/>
</dbReference>
<dbReference type="PANTHER" id="PTHR10015">
    <property type="entry name" value="HEAT SHOCK TRANSCRIPTION FACTOR"/>
    <property type="match status" value="1"/>
</dbReference>
<evidence type="ECO:0000256" key="7">
    <source>
        <dbReference type="ARBA" id="ARBA00023163"/>
    </source>
</evidence>
<dbReference type="SMART" id="SM00415">
    <property type="entry name" value="HSF"/>
    <property type="match status" value="1"/>
</dbReference>
<dbReference type="PANTHER" id="PTHR10015:SF329">
    <property type="entry name" value="HEAT STRESS TRANSCRIPTION FACTOR B-1"/>
    <property type="match status" value="1"/>
</dbReference>
<dbReference type="InterPro" id="IPR000232">
    <property type="entry name" value="HSF_DNA-bd"/>
</dbReference>
<dbReference type="PRINTS" id="PR00056">
    <property type="entry name" value="HSFDOMAIN"/>
</dbReference>
<dbReference type="GO" id="GO:0005634">
    <property type="term" value="C:nucleus"/>
    <property type="evidence" value="ECO:0007669"/>
    <property type="project" value="UniProtKB-SubCell"/>
</dbReference>
<evidence type="ECO:0000256" key="8">
    <source>
        <dbReference type="ARBA" id="ARBA00023242"/>
    </source>
</evidence>
<name>A0A6A2ZN78_HIBSY</name>
<comment type="subunit">
    <text evidence="2">Homotrimer.</text>
</comment>
<proteinExistence type="inferred from homology"/>
<dbReference type="InterPro" id="IPR036390">
    <property type="entry name" value="WH_DNA-bd_sf"/>
</dbReference>
<dbReference type="Gene3D" id="6.10.250.2730">
    <property type="match status" value="1"/>
</dbReference>
<sequence length="398" mass="43977">MAQRSVPAPFLIKTYQLVDDPVTDDVISWNENGTSFVVWKTADFAKDLLPNYFKHNNFSSFVRQLNTYGFRKVVPDKWEFANENFKRGHKELLSEIRRRKTVTTSTANTPANGKPTGANPSSPTNSGDDLGSTSTSTSPDSKNPGSVETKPAAMTGFADLSDENEKLKKDNEMLSSELAQAKKQCNELVAFLTECVKVGPDQINRIMRQGSFGSTHDGDAGGSCYGDDDNDADENGEDEEGNGSLKLFGVWLKSTGKKRARDGKILYGGPHAKEMKTVDYDHVAMAMKSGRIVVYFGVVLSVYIPKMRSRIGSRIGSAIVIGYECELLKDLASPECLSLVRDCQGLWRLKALVLSIIVCKLFSGEVFHFNDYCLAGMVVQWPVLWWVVSVLCFGDLPF</sequence>
<keyword evidence="8" id="KW-0539">Nucleus</keyword>
<comment type="subcellular location">
    <subcellularLocation>
        <location evidence="1">Nucleus</location>
    </subcellularLocation>
</comment>
<keyword evidence="3" id="KW-0597">Phosphoprotein</keyword>
<dbReference type="SUPFAM" id="SSF46785">
    <property type="entry name" value="Winged helix' DNA-binding domain"/>
    <property type="match status" value="1"/>
</dbReference>
<keyword evidence="6" id="KW-0238">DNA-binding</keyword>
<evidence type="ECO:0000256" key="4">
    <source>
        <dbReference type="ARBA" id="ARBA00023015"/>
    </source>
</evidence>
<feature type="compositionally biased region" description="Low complexity" evidence="10">
    <location>
        <begin position="126"/>
        <end position="141"/>
    </location>
</feature>
<feature type="compositionally biased region" description="Acidic residues" evidence="10">
    <location>
        <begin position="226"/>
        <end position="241"/>
    </location>
</feature>
<evidence type="ECO:0000313" key="13">
    <source>
        <dbReference type="Proteomes" id="UP000436088"/>
    </source>
</evidence>
<keyword evidence="5 12" id="KW-0346">Stress response</keyword>
<feature type="region of interest" description="Disordered" evidence="10">
    <location>
        <begin position="96"/>
        <end position="160"/>
    </location>
</feature>
<accession>A0A6A2ZN78</accession>
<dbReference type="GO" id="GO:0000978">
    <property type="term" value="F:RNA polymerase II cis-regulatory region sequence-specific DNA binding"/>
    <property type="evidence" value="ECO:0007669"/>
    <property type="project" value="TreeGrafter"/>
</dbReference>
<dbReference type="PROSITE" id="PS00434">
    <property type="entry name" value="HSF_DOMAIN"/>
    <property type="match status" value="1"/>
</dbReference>
<protein>
    <submittedName>
        <fullName evidence="12">Heat shock factor protein HSF24</fullName>
    </submittedName>
</protein>
<evidence type="ECO:0000256" key="6">
    <source>
        <dbReference type="ARBA" id="ARBA00023125"/>
    </source>
</evidence>
<evidence type="ECO:0000256" key="2">
    <source>
        <dbReference type="ARBA" id="ARBA00011233"/>
    </source>
</evidence>
<feature type="domain" description="HSF-type DNA-binding" evidence="11">
    <location>
        <begin position="49"/>
        <end position="73"/>
    </location>
</feature>
<organism evidence="12 13">
    <name type="scientific">Hibiscus syriacus</name>
    <name type="common">Rose of Sharon</name>
    <dbReference type="NCBI Taxonomy" id="106335"/>
    <lineage>
        <taxon>Eukaryota</taxon>
        <taxon>Viridiplantae</taxon>
        <taxon>Streptophyta</taxon>
        <taxon>Embryophyta</taxon>
        <taxon>Tracheophyta</taxon>
        <taxon>Spermatophyta</taxon>
        <taxon>Magnoliopsida</taxon>
        <taxon>eudicotyledons</taxon>
        <taxon>Gunneridae</taxon>
        <taxon>Pentapetalae</taxon>
        <taxon>rosids</taxon>
        <taxon>malvids</taxon>
        <taxon>Malvales</taxon>
        <taxon>Malvaceae</taxon>
        <taxon>Malvoideae</taxon>
        <taxon>Hibiscus</taxon>
    </lineage>
</organism>
<comment type="caution">
    <text evidence="12">The sequence shown here is derived from an EMBL/GenBank/DDBJ whole genome shotgun (WGS) entry which is preliminary data.</text>
</comment>
<keyword evidence="13" id="KW-1185">Reference proteome</keyword>
<evidence type="ECO:0000313" key="12">
    <source>
        <dbReference type="EMBL" id="KAE8693318.1"/>
    </source>
</evidence>
<keyword evidence="4" id="KW-0805">Transcription regulation</keyword>
<evidence type="ECO:0000256" key="5">
    <source>
        <dbReference type="ARBA" id="ARBA00023016"/>
    </source>
</evidence>
<dbReference type="AlphaFoldDB" id="A0A6A2ZN78"/>
<dbReference type="Pfam" id="PF00447">
    <property type="entry name" value="HSF_DNA-bind"/>
    <property type="match status" value="1"/>
</dbReference>
<dbReference type="EMBL" id="VEPZ02001120">
    <property type="protein sequence ID" value="KAE8693318.1"/>
    <property type="molecule type" value="Genomic_DNA"/>
</dbReference>
<comment type="similarity">
    <text evidence="9">Belongs to the HSF family.</text>
</comment>
<dbReference type="GO" id="GO:0003700">
    <property type="term" value="F:DNA-binding transcription factor activity"/>
    <property type="evidence" value="ECO:0007669"/>
    <property type="project" value="InterPro"/>
</dbReference>
<evidence type="ECO:0000256" key="10">
    <source>
        <dbReference type="SAM" id="MobiDB-lite"/>
    </source>
</evidence>
<evidence type="ECO:0000256" key="1">
    <source>
        <dbReference type="ARBA" id="ARBA00004123"/>
    </source>
</evidence>
<feature type="region of interest" description="Disordered" evidence="10">
    <location>
        <begin position="209"/>
        <end position="241"/>
    </location>
</feature>
<reference evidence="12" key="1">
    <citation type="submission" date="2019-09" db="EMBL/GenBank/DDBJ databases">
        <title>Draft genome information of white flower Hibiscus syriacus.</title>
        <authorList>
            <person name="Kim Y.-M."/>
        </authorList>
    </citation>
    <scope>NUCLEOTIDE SEQUENCE [LARGE SCALE GENOMIC DNA]</scope>
    <source>
        <strain evidence="12">YM2019G1</strain>
    </source>
</reference>
<keyword evidence="7" id="KW-0804">Transcription</keyword>
<dbReference type="Gene3D" id="1.10.10.10">
    <property type="entry name" value="Winged helix-like DNA-binding domain superfamily/Winged helix DNA-binding domain"/>
    <property type="match status" value="1"/>
</dbReference>
<dbReference type="InterPro" id="IPR036388">
    <property type="entry name" value="WH-like_DNA-bd_sf"/>
</dbReference>
<evidence type="ECO:0000259" key="11">
    <source>
        <dbReference type="PROSITE" id="PS00434"/>
    </source>
</evidence>
<feature type="compositionally biased region" description="Polar residues" evidence="10">
    <location>
        <begin position="102"/>
        <end position="111"/>
    </location>
</feature>
<dbReference type="FunFam" id="1.10.10.10:FF:000037">
    <property type="entry name" value="Heat stress transcription factor B-4"/>
    <property type="match status" value="1"/>
</dbReference>
<evidence type="ECO:0000256" key="3">
    <source>
        <dbReference type="ARBA" id="ARBA00022553"/>
    </source>
</evidence>